<accession>Q4BZN4</accession>
<dbReference type="AlphaFoldDB" id="Q4BZN4"/>
<proteinExistence type="predicted"/>
<protein>
    <recommendedName>
        <fullName evidence="3">Transposase</fullName>
    </recommendedName>
</protein>
<organism evidence="1 2">
    <name type="scientific">Crocosphaera watsonii WH 8501</name>
    <dbReference type="NCBI Taxonomy" id="165597"/>
    <lineage>
        <taxon>Bacteria</taxon>
        <taxon>Bacillati</taxon>
        <taxon>Cyanobacteriota</taxon>
        <taxon>Cyanophyceae</taxon>
        <taxon>Oscillatoriophycideae</taxon>
        <taxon>Chroococcales</taxon>
        <taxon>Aphanothecaceae</taxon>
        <taxon>Crocosphaera</taxon>
    </lineage>
</organism>
<reference evidence="1" key="1">
    <citation type="submission" date="2004-02" db="EMBL/GenBank/DDBJ databases">
        <authorList>
            <consortium name="DOE Joint Genome Institute"/>
        </authorList>
    </citation>
    <scope>NUCLEOTIDE SEQUENCE [LARGE SCALE GENOMIC DNA]</scope>
    <source>
        <strain evidence="1">WH 8501</strain>
    </source>
</reference>
<reference evidence="1" key="2">
    <citation type="submission" date="2005-06" db="EMBL/GenBank/DDBJ databases">
        <title>Sequencing of the draft genome and assembly of Crocosphaera watsonii WH 8501.</title>
        <authorList>
            <consortium name="US DOE Joint Genome Institute (JGI-PGF)"/>
            <person name="Copeland A."/>
            <person name="Lucas S."/>
            <person name="Lapidus A."/>
            <person name="Barry K."/>
            <person name="Detter C."/>
            <person name="Glavina T."/>
            <person name="Hammon N."/>
            <person name="Israni S."/>
            <person name="Pitluck S."/>
            <person name="Richardson P."/>
        </authorList>
    </citation>
    <scope>NUCLEOTIDE SEQUENCE [LARGE SCALE GENOMIC DNA]</scope>
    <source>
        <strain evidence="1">WH 8501</strain>
    </source>
</reference>
<evidence type="ECO:0000313" key="1">
    <source>
        <dbReference type="EMBL" id="EAM49368.1"/>
    </source>
</evidence>
<gene>
    <name evidence="1" type="ORF">CwatDRAFT_2164</name>
</gene>
<sequence>MLRYISHLKDGSFALPVFFCKSPINACSLNCEYIISPDAPFPNYHRQAKQLTDAKKQYPQLKTVHSQVLQQTLRTLDRAWDDMRARGFGFPRFKNKYRLRSFVFPQLGKDPIRNDALKLPKLGWVKWRLSRPIPEGFEVKQARVVRKASGYFVGV</sequence>
<dbReference type="Proteomes" id="UP000003922">
    <property type="component" value="Unassembled WGS sequence"/>
</dbReference>
<name>Q4BZN4_CROWT</name>
<dbReference type="KEGG" id="cwa:CwatDRAFT_2164"/>
<evidence type="ECO:0008006" key="3">
    <source>
        <dbReference type="Google" id="ProtNLM"/>
    </source>
</evidence>
<keyword evidence="2" id="KW-1185">Reference proteome</keyword>
<dbReference type="EMBL" id="AADV02000074">
    <property type="protein sequence ID" value="EAM49368.1"/>
    <property type="molecule type" value="Genomic_DNA"/>
</dbReference>
<evidence type="ECO:0000313" key="2">
    <source>
        <dbReference type="Proteomes" id="UP000003922"/>
    </source>
</evidence>
<reference evidence="1" key="3">
    <citation type="submission" date="2016-12" db="EMBL/GenBank/DDBJ databases">
        <title>Annotation of the draft genome assembly of Crocosphaera watsonii WH 8501.</title>
        <authorList>
            <consortium name="US DOE Joint Genome Institute (JGI-ORNL)"/>
            <person name="Larimer F."/>
            <person name="Land M."/>
        </authorList>
    </citation>
    <scope>NUCLEOTIDE SEQUENCE</scope>
    <source>
        <strain evidence="1">WH 8501</strain>
    </source>
</reference>
<comment type="caution">
    <text evidence="1">The sequence shown here is derived from an EMBL/GenBank/DDBJ whole genome shotgun (WGS) entry which is preliminary data.</text>
</comment>